<evidence type="ECO:0000256" key="1">
    <source>
        <dbReference type="SAM" id="MobiDB-lite"/>
    </source>
</evidence>
<gene>
    <name evidence="2" type="ORF">ASIM_LOCUS17352</name>
</gene>
<evidence type="ECO:0000313" key="4">
    <source>
        <dbReference type="WBParaSite" id="ASIM_0001795001-mRNA-1"/>
    </source>
</evidence>
<feature type="region of interest" description="Disordered" evidence="1">
    <location>
        <begin position="202"/>
        <end position="223"/>
    </location>
</feature>
<dbReference type="AlphaFoldDB" id="A0A0M3KAF4"/>
<evidence type="ECO:0000313" key="3">
    <source>
        <dbReference type="Proteomes" id="UP000267096"/>
    </source>
</evidence>
<reference evidence="4" key="1">
    <citation type="submission" date="2017-02" db="UniProtKB">
        <authorList>
            <consortium name="WormBaseParasite"/>
        </authorList>
    </citation>
    <scope>IDENTIFICATION</scope>
</reference>
<proteinExistence type="predicted"/>
<protein>
    <submittedName>
        <fullName evidence="2 4">Uncharacterized protein</fullName>
    </submittedName>
</protein>
<feature type="compositionally biased region" description="Polar residues" evidence="1">
    <location>
        <begin position="204"/>
        <end position="214"/>
    </location>
</feature>
<dbReference type="EMBL" id="UYRR01034030">
    <property type="protein sequence ID" value="VDK60181.1"/>
    <property type="molecule type" value="Genomic_DNA"/>
</dbReference>
<dbReference type="WBParaSite" id="ASIM_0001795001-mRNA-1">
    <property type="protein sequence ID" value="ASIM_0001795001-mRNA-1"/>
    <property type="gene ID" value="ASIM_0001795001"/>
</dbReference>
<reference evidence="2 3" key="2">
    <citation type="submission" date="2018-11" db="EMBL/GenBank/DDBJ databases">
        <authorList>
            <consortium name="Pathogen Informatics"/>
        </authorList>
    </citation>
    <scope>NUCLEOTIDE SEQUENCE [LARGE SCALE GENOMIC DNA]</scope>
</reference>
<keyword evidence="3" id="KW-1185">Reference proteome</keyword>
<dbReference type="Proteomes" id="UP000267096">
    <property type="component" value="Unassembled WGS sequence"/>
</dbReference>
<dbReference type="OrthoDB" id="10674088at2759"/>
<name>A0A0M3KAF4_ANISI</name>
<sequence>MDQVRLKGYTTHFSTSNMVREKNRQRCSNPIVQRFLNDQSLGYVAIDDHVKRLFYEQYMEPLDSLLDWMMHQKENAKQIILHKSGQKRIPKTPQRNNYMMRVKSSFDSRKKELLTSHTSGFTNEEDDDQPSSRVHTAIRKQNIQKVATPKSIPKRIKQEVISPPVNDLSHLPVHLSRDHVSRITEASPSRFRALTRKDLKSPDLFSSPNKTLTPSRIPGYGASSASRYQQSAITKPNQSPYVEAVKAVIAEQKTRNSEYVREIERKAKTVISNREEIIKERAERVKR</sequence>
<organism evidence="4">
    <name type="scientific">Anisakis simplex</name>
    <name type="common">Herring worm</name>
    <dbReference type="NCBI Taxonomy" id="6269"/>
    <lineage>
        <taxon>Eukaryota</taxon>
        <taxon>Metazoa</taxon>
        <taxon>Ecdysozoa</taxon>
        <taxon>Nematoda</taxon>
        <taxon>Chromadorea</taxon>
        <taxon>Rhabditida</taxon>
        <taxon>Spirurina</taxon>
        <taxon>Ascaridomorpha</taxon>
        <taxon>Ascaridoidea</taxon>
        <taxon>Anisakidae</taxon>
        <taxon>Anisakis</taxon>
        <taxon>Anisakis simplex complex</taxon>
    </lineage>
</organism>
<accession>A0A0M3KAF4</accession>
<evidence type="ECO:0000313" key="2">
    <source>
        <dbReference type="EMBL" id="VDK60181.1"/>
    </source>
</evidence>